<reference evidence="5 6" key="1">
    <citation type="submission" date="2019-12" db="EMBL/GenBank/DDBJ databases">
        <title>Nocardia sp. nov. ET3-3 isolated from soil.</title>
        <authorList>
            <person name="Kanchanasin P."/>
            <person name="Tanasupawat S."/>
            <person name="Yuki M."/>
            <person name="Kudo T."/>
        </authorList>
    </citation>
    <scope>NUCLEOTIDE SEQUENCE [LARGE SCALE GENOMIC DNA]</scope>
    <source>
        <strain evidence="5 6">ET3-3</strain>
    </source>
</reference>
<dbReference type="RefSeq" id="WP_157386823.1">
    <property type="nucleotide sequence ID" value="NZ_WRPP01000001.1"/>
</dbReference>
<feature type="domain" description="Tryptophan synthase beta chain-like PALP" evidence="4">
    <location>
        <begin position="40"/>
        <end position="312"/>
    </location>
</feature>
<protein>
    <submittedName>
        <fullName evidence="5">Pyridoxal-phosphate dependent enzyme</fullName>
    </submittedName>
</protein>
<evidence type="ECO:0000313" key="6">
    <source>
        <dbReference type="Proteomes" id="UP000466794"/>
    </source>
</evidence>
<dbReference type="InterPro" id="IPR050147">
    <property type="entry name" value="Ser/Thr_Dehydratase"/>
</dbReference>
<dbReference type="EMBL" id="WRPP01000001">
    <property type="protein sequence ID" value="MVU77495.1"/>
    <property type="molecule type" value="Genomic_DNA"/>
</dbReference>
<dbReference type="GO" id="GO:0004794">
    <property type="term" value="F:threonine deaminase activity"/>
    <property type="evidence" value="ECO:0007669"/>
    <property type="project" value="TreeGrafter"/>
</dbReference>
<evidence type="ECO:0000256" key="1">
    <source>
        <dbReference type="ARBA" id="ARBA00001933"/>
    </source>
</evidence>
<dbReference type="GO" id="GO:0006567">
    <property type="term" value="P:L-threonine catabolic process"/>
    <property type="evidence" value="ECO:0007669"/>
    <property type="project" value="TreeGrafter"/>
</dbReference>
<keyword evidence="6" id="KW-1185">Reference proteome</keyword>
<dbReference type="Proteomes" id="UP000466794">
    <property type="component" value="Unassembled WGS sequence"/>
</dbReference>
<accession>A0A7K1UT42</accession>
<dbReference type="Gene3D" id="3.40.50.1100">
    <property type="match status" value="2"/>
</dbReference>
<dbReference type="Pfam" id="PF00291">
    <property type="entry name" value="PALP"/>
    <property type="match status" value="1"/>
</dbReference>
<proteinExistence type="predicted"/>
<dbReference type="PANTHER" id="PTHR48078">
    <property type="entry name" value="THREONINE DEHYDRATASE, MITOCHONDRIAL-RELATED"/>
    <property type="match status" value="1"/>
</dbReference>
<dbReference type="NCBIfam" id="NF006094">
    <property type="entry name" value="PRK08246.1"/>
    <property type="match status" value="1"/>
</dbReference>
<name>A0A7K1UT42_9NOCA</name>
<dbReference type="SUPFAM" id="SSF53686">
    <property type="entry name" value="Tryptophan synthase beta subunit-like PLP-dependent enzymes"/>
    <property type="match status" value="1"/>
</dbReference>
<dbReference type="InterPro" id="IPR036052">
    <property type="entry name" value="TrpB-like_PALP_sf"/>
</dbReference>
<organism evidence="5 6">
    <name type="scientific">Nocardia terrae</name>
    <dbReference type="NCBI Taxonomy" id="2675851"/>
    <lineage>
        <taxon>Bacteria</taxon>
        <taxon>Bacillati</taxon>
        <taxon>Actinomycetota</taxon>
        <taxon>Actinomycetes</taxon>
        <taxon>Mycobacteriales</taxon>
        <taxon>Nocardiaceae</taxon>
        <taxon>Nocardia</taxon>
    </lineage>
</organism>
<evidence type="ECO:0000256" key="2">
    <source>
        <dbReference type="ARBA" id="ARBA00022898"/>
    </source>
</evidence>
<keyword evidence="3" id="KW-0456">Lyase</keyword>
<dbReference type="PANTHER" id="PTHR48078:SF6">
    <property type="entry name" value="L-THREONINE DEHYDRATASE CATABOLIC TDCB"/>
    <property type="match status" value="1"/>
</dbReference>
<evidence type="ECO:0000256" key="3">
    <source>
        <dbReference type="ARBA" id="ARBA00023239"/>
    </source>
</evidence>
<dbReference type="GO" id="GO:0003941">
    <property type="term" value="F:L-serine ammonia-lyase activity"/>
    <property type="evidence" value="ECO:0007669"/>
    <property type="project" value="TreeGrafter"/>
</dbReference>
<evidence type="ECO:0000313" key="5">
    <source>
        <dbReference type="EMBL" id="MVU77495.1"/>
    </source>
</evidence>
<sequence>METKEAQVHPTYAEVTAAAERISGHTRPVVLARADADTVPVAGEVWFALEHMQHTGTFKARGAANFVLAQREQGTLPKVGITIASGGNAGVAGAWAARLVGSAATVFLPATAPAVKVTRLKALGAQVLCGGDAYADAAAECERYAAASGALRSHAYDDPYIAAGAGTLLEEIVAQLPGLDTVVVAVGGGGLLTGITVSANQHGVRVVAVEPENCRAFNAALEAGEPVDVEIDSVAADALGARRVTPMALAAAAAGDIRSVLVSDKQIIAARQTLWDCRRLAVEHAAATALAALLSGAYVPSPGERVAVIICGANTDPSDLVTR</sequence>
<dbReference type="AlphaFoldDB" id="A0A7K1UT42"/>
<comment type="cofactor">
    <cofactor evidence="1">
        <name>pyridoxal 5'-phosphate</name>
        <dbReference type="ChEBI" id="CHEBI:597326"/>
    </cofactor>
</comment>
<dbReference type="GO" id="GO:0006565">
    <property type="term" value="P:L-serine catabolic process"/>
    <property type="evidence" value="ECO:0007669"/>
    <property type="project" value="TreeGrafter"/>
</dbReference>
<dbReference type="GO" id="GO:0009097">
    <property type="term" value="P:isoleucine biosynthetic process"/>
    <property type="evidence" value="ECO:0007669"/>
    <property type="project" value="TreeGrafter"/>
</dbReference>
<comment type="caution">
    <text evidence="5">The sequence shown here is derived from an EMBL/GenBank/DDBJ whole genome shotgun (WGS) entry which is preliminary data.</text>
</comment>
<gene>
    <name evidence="5" type="ORF">GPX89_09570</name>
</gene>
<evidence type="ECO:0000259" key="4">
    <source>
        <dbReference type="Pfam" id="PF00291"/>
    </source>
</evidence>
<dbReference type="InterPro" id="IPR001926">
    <property type="entry name" value="TrpB-like_PALP"/>
</dbReference>
<keyword evidence="2" id="KW-0663">Pyridoxal phosphate</keyword>